<dbReference type="NCBIfam" id="NF001616">
    <property type="entry name" value="PRK00405.1"/>
    <property type="match status" value="1"/>
</dbReference>
<feature type="coiled-coil region" evidence="8">
    <location>
        <begin position="1067"/>
        <end position="1094"/>
    </location>
</feature>
<dbReference type="FunFam" id="3.90.1800.10:FF:000001">
    <property type="entry name" value="DNA-directed RNA polymerase subunit beta"/>
    <property type="match status" value="1"/>
</dbReference>
<feature type="domain" description="RNA polymerase Rpb2" evidence="11">
    <location>
        <begin position="146"/>
        <end position="217"/>
    </location>
</feature>
<comment type="catalytic activity">
    <reaction evidence="5 6 7">
        <text>RNA(n) + a ribonucleoside 5'-triphosphate = RNA(n+1) + diphosphate</text>
        <dbReference type="Rhea" id="RHEA:21248"/>
        <dbReference type="Rhea" id="RHEA-COMP:14527"/>
        <dbReference type="Rhea" id="RHEA-COMP:17342"/>
        <dbReference type="ChEBI" id="CHEBI:33019"/>
        <dbReference type="ChEBI" id="CHEBI:61557"/>
        <dbReference type="ChEBI" id="CHEBI:140395"/>
        <dbReference type="EC" id="2.7.7.6"/>
    </reaction>
</comment>
<evidence type="ECO:0000256" key="5">
    <source>
        <dbReference type="ARBA" id="ARBA00048552"/>
    </source>
</evidence>
<dbReference type="GO" id="GO:0006351">
    <property type="term" value="P:DNA-templated transcription"/>
    <property type="evidence" value="ECO:0007669"/>
    <property type="project" value="UniProtKB-UniRule"/>
</dbReference>
<feature type="domain" description="RNA polymerase Rpb2" evidence="11">
    <location>
        <begin position="379"/>
        <end position="487"/>
    </location>
</feature>
<accession>A0A6M4IZ66</accession>
<dbReference type="EC" id="2.7.7.6" evidence="6 7"/>
<dbReference type="Pfam" id="PF04561">
    <property type="entry name" value="RNA_pol_Rpb2_2"/>
    <property type="match status" value="2"/>
</dbReference>
<dbReference type="InterPro" id="IPR037033">
    <property type="entry name" value="DNA-dir_RNAP_su2_hyb_sf"/>
</dbReference>
<comment type="subunit">
    <text evidence="6 7">The RNAP catalytic core consists of 2 alpha, 1 beta, 1 beta' and 1 omega subunit. When a sigma factor is associated with the core the holoenzyme is formed, which can initiate transcription.</text>
</comment>
<organism evidence="15 16">
    <name type="scientific">Gemmatimonas groenlandica</name>
    <dbReference type="NCBI Taxonomy" id="2732249"/>
    <lineage>
        <taxon>Bacteria</taxon>
        <taxon>Pseudomonadati</taxon>
        <taxon>Gemmatimonadota</taxon>
        <taxon>Gemmatimonadia</taxon>
        <taxon>Gemmatimonadales</taxon>
        <taxon>Gemmatimonadaceae</taxon>
        <taxon>Gemmatimonas</taxon>
    </lineage>
</organism>
<dbReference type="InterPro" id="IPR007642">
    <property type="entry name" value="RNA_pol_Rpb2_2"/>
</dbReference>
<protein>
    <recommendedName>
        <fullName evidence="6 7">DNA-directed RNA polymerase subunit beta</fullName>
        <shortName evidence="6">RNAP subunit beta</shortName>
        <ecNumber evidence="6 7">2.7.7.6</ecNumber>
    </recommendedName>
    <alternativeName>
        <fullName evidence="6">RNA polymerase subunit beta</fullName>
    </alternativeName>
    <alternativeName>
        <fullName evidence="6">Transcriptase subunit beta</fullName>
    </alternativeName>
</protein>
<evidence type="ECO:0000313" key="16">
    <source>
        <dbReference type="Proteomes" id="UP000500938"/>
    </source>
</evidence>
<dbReference type="Gene3D" id="2.40.50.150">
    <property type="match status" value="1"/>
</dbReference>
<feature type="domain" description="RNA polymerase Rpb2" evidence="13">
    <location>
        <begin position="547"/>
        <end position="615"/>
    </location>
</feature>
<evidence type="ECO:0000256" key="6">
    <source>
        <dbReference type="HAMAP-Rule" id="MF_01321"/>
    </source>
</evidence>
<dbReference type="GO" id="GO:0032549">
    <property type="term" value="F:ribonucleoside binding"/>
    <property type="evidence" value="ECO:0007669"/>
    <property type="project" value="InterPro"/>
</dbReference>
<dbReference type="CDD" id="cd00653">
    <property type="entry name" value="RNA_pol_B_RPB2"/>
    <property type="match status" value="1"/>
</dbReference>
<reference evidence="15 16" key="1">
    <citation type="submission" date="2020-05" db="EMBL/GenBank/DDBJ databases">
        <title>Complete genome sequence of Gemmatimonas greenlandica TET16.</title>
        <authorList>
            <person name="Zeng Y."/>
        </authorList>
    </citation>
    <scope>NUCLEOTIDE SEQUENCE [LARGE SCALE GENOMIC DNA]</scope>
    <source>
        <strain evidence="15 16">TET16</strain>
    </source>
</reference>
<dbReference type="KEGG" id="ggr:HKW67_10590"/>
<evidence type="ECO:0000259" key="10">
    <source>
        <dbReference type="Pfam" id="PF04560"/>
    </source>
</evidence>
<evidence type="ECO:0000256" key="1">
    <source>
        <dbReference type="ARBA" id="ARBA00022478"/>
    </source>
</evidence>
<dbReference type="InterPro" id="IPR010243">
    <property type="entry name" value="RNA_pol_bsu_bac"/>
</dbReference>
<keyword evidence="1 6" id="KW-0240">DNA-directed RNA polymerase</keyword>
<dbReference type="HAMAP" id="MF_01321">
    <property type="entry name" value="RNApol_bact_RpoB"/>
    <property type="match status" value="1"/>
</dbReference>
<evidence type="ECO:0000256" key="7">
    <source>
        <dbReference type="RuleBase" id="RU363031"/>
    </source>
</evidence>
<comment type="similarity">
    <text evidence="6 7">Belongs to the RNA polymerase beta chain family.</text>
</comment>
<dbReference type="InterPro" id="IPR042107">
    <property type="entry name" value="DNA-dir_RNA_pol_bsu_ext_1_sf"/>
</dbReference>
<dbReference type="Pfam" id="PF10385">
    <property type="entry name" value="RNA_pol_Rpb2_45"/>
    <property type="match status" value="1"/>
</dbReference>
<dbReference type="GO" id="GO:0003899">
    <property type="term" value="F:DNA-directed RNA polymerase activity"/>
    <property type="evidence" value="ECO:0007669"/>
    <property type="project" value="UniProtKB-UniRule"/>
</dbReference>
<dbReference type="InterPro" id="IPR015712">
    <property type="entry name" value="DNA-dir_RNA_pol_su2"/>
</dbReference>
<evidence type="ECO:0000313" key="15">
    <source>
        <dbReference type="EMBL" id="QJR38192.1"/>
    </source>
</evidence>
<dbReference type="InterPro" id="IPR007641">
    <property type="entry name" value="RNA_pol_Rpb2_7"/>
</dbReference>
<feature type="domain" description="DNA-directed RNA polymerase subunit 2 hybrid-binding" evidence="9">
    <location>
        <begin position="1355"/>
        <end position="1422"/>
    </location>
</feature>
<feature type="domain" description="DNA-directed RNA polymerase subunit 2 hybrid-binding" evidence="9">
    <location>
        <begin position="756"/>
        <end position="1213"/>
    </location>
</feature>
<evidence type="ECO:0000259" key="13">
    <source>
        <dbReference type="Pfam" id="PF04565"/>
    </source>
</evidence>
<dbReference type="Pfam" id="PF04563">
    <property type="entry name" value="RNA_pol_Rpb2_1"/>
    <property type="match status" value="1"/>
</dbReference>
<dbReference type="GO" id="GO:0000428">
    <property type="term" value="C:DNA-directed RNA polymerase complex"/>
    <property type="evidence" value="ECO:0007669"/>
    <property type="project" value="UniProtKB-KW"/>
</dbReference>
<dbReference type="Gene3D" id="2.40.270.10">
    <property type="entry name" value="DNA-directed RNA polymerase, subunit 2, domain 6"/>
    <property type="match status" value="1"/>
</dbReference>
<dbReference type="Gene3D" id="3.90.1100.10">
    <property type="match status" value="2"/>
</dbReference>
<evidence type="ECO:0000259" key="9">
    <source>
        <dbReference type="Pfam" id="PF00562"/>
    </source>
</evidence>
<evidence type="ECO:0000259" key="14">
    <source>
        <dbReference type="Pfam" id="PF10385"/>
    </source>
</evidence>
<evidence type="ECO:0000259" key="11">
    <source>
        <dbReference type="Pfam" id="PF04561"/>
    </source>
</evidence>
<dbReference type="Gene3D" id="2.40.50.100">
    <property type="match status" value="1"/>
</dbReference>
<comment type="function">
    <text evidence="6 7">DNA-dependent RNA polymerase catalyzes the transcription of DNA into RNA using the four ribonucleoside triphosphates as substrates.</text>
</comment>
<dbReference type="InterPro" id="IPR007121">
    <property type="entry name" value="RNA_pol_bsu_CS"/>
</dbReference>
<keyword evidence="8" id="KW-0175">Coiled coil</keyword>
<keyword evidence="4 6" id="KW-0804">Transcription</keyword>
<dbReference type="InterPro" id="IPR007120">
    <property type="entry name" value="DNA-dir_RNAP_su2_dom"/>
</dbReference>
<proteinExistence type="inferred from homology"/>
<dbReference type="InterPro" id="IPR007645">
    <property type="entry name" value="RNA_pol_Rpb2_3"/>
</dbReference>
<dbReference type="InterPro" id="IPR014724">
    <property type="entry name" value="RNA_pol_RPB2_OB-fold"/>
</dbReference>
<dbReference type="EMBL" id="CP053085">
    <property type="protein sequence ID" value="QJR38192.1"/>
    <property type="molecule type" value="Genomic_DNA"/>
</dbReference>
<keyword evidence="16" id="KW-1185">Reference proteome</keyword>
<evidence type="ECO:0000256" key="3">
    <source>
        <dbReference type="ARBA" id="ARBA00022695"/>
    </source>
</evidence>
<dbReference type="PROSITE" id="PS01166">
    <property type="entry name" value="RNA_POL_BETA"/>
    <property type="match status" value="1"/>
</dbReference>
<dbReference type="Pfam" id="PF00562">
    <property type="entry name" value="RNA_pol_Rpb2_6"/>
    <property type="match status" value="2"/>
</dbReference>
<dbReference type="GO" id="GO:0003677">
    <property type="term" value="F:DNA binding"/>
    <property type="evidence" value="ECO:0007669"/>
    <property type="project" value="UniProtKB-UniRule"/>
</dbReference>
<sequence length="1519" mass="167898">MNQISFAKLETGMDMPHLLDIQTRAFESLLQLDAASQEREDVGLERVFKDLFPISDVHENFSLEFVRYSLGEPKYSVAECIERDMTYSAPLKATLQLVIFEDTGDGKRPRNIIEKEVYLGELPLLTELGTFVINGAERVIVSQLHRSPGVVFEESTHPNGQRLLSSRIIPFRGSWVEFTVDIHDVIYVHIDKKKKFPATALLRAFGYGENRDILRLFFAERELDLTMKRETRIELRELLGAIIAEDITLEGEVTPDDAPKAKTKKAKAERERAEAELLVREGDELTEEVLNRLVRQGLDKVKVFASYTQIDLRDEQDAIDRGEREVRRTLARDVVDADTGEVVAEKGTVLADAVIKRIRKADLTKVQVFVASGRAESTLIKNTLAKDPTKHEEEALKQIYALLRPGDAPNRETAKQALERLFFSPKRYDLGRVGRYKINQRLRLNTAMSTTVLTKEDFVEIMRQLVELHEGRGDVDDIDQLGNRRIRSVGELIANQFSVGLSRMARLVKERMSINTDPEKISLDDLVNARTVSAVIQAFFGSSQLSQFMDQTNPLAELTHKRRLSALGPGGLTRERAGFEVRDVHYSQYGRMCPIETPEGPNIGLITSLACYARVNDLGFIETPYRIVKDSRVTGEIVWLDANREEDAIIAQANSKLNPDGTFVDDLVLSRKRGDLPLTPPADIDYMDVAPEQLVSIAAALIPFLEHDDANRALMGSNMQRQAVPLLNPRTPFVGTGLEATVAVDSGAVIIARRPGIVTSVTADEIIVDAGLIEGAVDSDRPLARLGHLDRYKLKKYWRTNQDTAINQRPLVRMGQTVAKGEVLADGAATEMGQLALGANVTVAFMPWYGHNFEDAIVLSERLVKFDVFSSIHIQELELHVRDTKRGQEEITREIPNVAEESLVDLDERGIVRIGAQVKPGDILVGKITPKGETELSPEEKLLTAIFGEKAKDVKDSSLKVPPGMEGVVIDVKIFSRVEDQVVEKDRGERIGEVRRLEGEEKIRVNEVRDMELAALLDGETISLALKAGTVEEAIAAGTTLTKDVLSGLRFATLDLKTFRVESKKANDRVREIIDAANEEKARIEERAEERIDRILQPDELPPGVIQLVKVYLAEKRKISVGDKMAGRHGNKGIVARIVPEEDMPFMPNGRPVDIVLNPLGVPSRMNVGQILETHLGWAAKLLNFYAKTPVFEGANEREIGLLMKLAGLRWARETLELGASSFDATPQDVRHLLSDIKPDRRLPDKVELLGDANLNDLSMKVMSAETKSLFSRVKEFVTQGARTVAERELEGVRASLAIHQTAEGEADADLKAGIASLEAEAAMSPVETLLRIGQPALAAVLAGKDVDVDAAGSELIRLAGLTPTGKVRLRDGRTGETFNAPVTVGEIYVLKLSHLVDDKIHARSIGPYSLVTQQPLAGKAQFGGQRFGEMEVWALEAYGAAHTLQEILTVKSDDVNGRSRVYEAIVKGQNLPEPGIPESFNVLVKELQALGIKVTLGASDGTGVELIDAGGNGNGGEE</sequence>
<gene>
    <name evidence="6 15" type="primary">rpoB</name>
    <name evidence="15" type="ORF">HKW67_10590</name>
</gene>
<dbReference type="InterPro" id="IPR007644">
    <property type="entry name" value="RNA_pol_bsu_protrusion"/>
</dbReference>
<dbReference type="RefSeq" id="WP_171227628.1">
    <property type="nucleotide sequence ID" value="NZ_CP053085.1"/>
</dbReference>
<feature type="domain" description="RNA polymerase Rpb2" evidence="10">
    <location>
        <begin position="1424"/>
        <end position="1497"/>
    </location>
</feature>
<keyword evidence="3 6" id="KW-0548">Nucleotidyltransferase</keyword>
<name>A0A6M4IZ66_9BACT</name>
<evidence type="ECO:0000256" key="2">
    <source>
        <dbReference type="ARBA" id="ARBA00022679"/>
    </source>
</evidence>
<dbReference type="Proteomes" id="UP000500938">
    <property type="component" value="Chromosome"/>
</dbReference>
<feature type="coiled-coil region" evidence="8">
    <location>
        <begin position="258"/>
        <end position="288"/>
    </location>
</feature>
<dbReference type="InterPro" id="IPR037034">
    <property type="entry name" value="RNA_pol_Rpb2_2_sf"/>
</dbReference>
<evidence type="ECO:0000256" key="4">
    <source>
        <dbReference type="ARBA" id="ARBA00023163"/>
    </source>
</evidence>
<evidence type="ECO:0000256" key="8">
    <source>
        <dbReference type="SAM" id="Coils"/>
    </source>
</evidence>
<dbReference type="PANTHER" id="PTHR20856">
    <property type="entry name" value="DNA-DIRECTED RNA POLYMERASE I SUBUNIT 2"/>
    <property type="match status" value="1"/>
</dbReference>
<keyword evidence="2 6" id="KW-0808">Transferase</keyword>
<dbReference type="NCBIfam" id="TIGR02013">
    <property type="entry name" value="rpoB"/>
    <property type="match status" value="1"/>
</dbReference>
<dbReference type="Pfam" id="PF04560">
    <property type="entry name" value="RNA_pol_Rpb2_7"/>
    <property type="match status" value="1"/>
</dbReference>
<feature type="domain" description="RNA polymerase beta subunit protrusion" evidence="12">
    <location>
        <begin position="18"/>
        <end position="533"/>
    </location>
</feature>
<dbReference type="Gene3D" id="3.90.1800.10">
    <property type="entry name" value="RNA polymerase alpha subunit dimerisation domain"/>
    <property type="match status" value="1"/>
</dbReference>
<dbReference type="InterPro" id="IPR019462">
    <property type="entry name" value="DNA-dir_RNA_pol_bsu_external_1"/>
</dbReference>
<feature type="domain" description="DNA-directed RNA polymerase beta subunit external 1" evidence="14">
    <location>
        <begin position="625"/>
        <end position="690"/>
    </location>
</feature>
<evidence type="ECO:0000259" key="12">
    <source>
        <dbReference type="Pfam" id="PF04563"/>
    </source>
</evidence>
<dbReference type="Pfam" id="PF04565">
    <property type="entry name" value="RNA_pol_Rpb2_3"/>
    <property type="match status" value="1"/>
</dbReference>
<dbReference type="Gene3D" id="3.90.1110.10">
    <property type="entry name" value="RNA polymerase Rpb2, domain 2"/>
    <property type="match status" value="1"/>
</dbReference>
<dbReference type="Gene3D" id="2.30.150.10">
    <property type="entry name" value="DNA-directed RNA polymerase, beta subunit, external 1 domain"/>
    <property type="match status" value="1"/>
</dbReference>
<dbReference type="SUPFAM" id="SSF64484">
    <property type="entry name" value="beta and beta-prime subunits of DNA dependent RNA-polymerase"/>
    <property type="match status" value="2"/>
</dbReference>